<dbReference type="Proteomes" id="UP000243255">
    <property type="component" value="Unassembled WGS sequence"/>
</dbReference>
<keyword evidence="1" id="KW-0472">Membrane</keyword>
<name>A0A1M5RR90_9FIRM</name>
<evidence type="ECO:0008006" key="4">
    <source>
        <dbReference type="Google" id="ProtNLM"/>
    </source>
</evidence>
<accession>A0A1M5RR90</accession>
<dbReference type="AlphaFoldDB" id="A0A1M5RR90"/>
<dbReference type="EMBL" id="FQWX01000032">
    <property type="protein sequence ID" value="SHH28651.1"/>
    <property type="molecule type" value="Genomic_DNA"/>
</dbReference>
<proteinExistence type="predicted"/>
<feature type="transmembrane region" description="Helical" evidence="1">
    <location>
        <begin position="126"/>
        <end position="145"/>
    </location>
</feature>
<feature type="transmembrane region" description="Helical" evidence="1">
    <location>
        <begin position="34"/>
        <end position="53"/>
    </location>
</feature>
<keyword evidence="1" id="KW-0812">Transmembrane</keyword>
<sequence length="162" mass="18921">MVWGIISYLLIKFSSERYGFSIINRTDKIKTHQWVSVILCVIIVSIFDYINWGGLKLVLEFKNNGLVKFIFQYIYYLFETGLFMLIIIFGHKAFETWFGRSDIPYGGFVLALTWGLVHWFTKGNLLIGLSVALSSIIYGVVYLLLNRDLKWTYFTLVIMFVL</sequence>
<feature type="transmembrane region" description="Helical" evidence="1">
    <location>
        <begin position="103"/>
        <end position="120"/>
    </location>
</feature>
<keyword evidence="1" id="KW-1133">Transmembrane helix</keyword>
<keyword evidence="3" id="KW-1185">Reference proteome</keyword>
<organism evidence="2 3">
    <name type="scientific">Asaccharospora irregularis DSM 2635</name>
    <dbReference type="NCBI Taxonomy" id="1121321"/>
    <lineage>
        <taxon>Bacteria</taxon>
        <taxon>Bacillati</taxon>
        <taxon>Bacillota</taxon>
        <taxon>Clostridia</taxon>
        <taxon>Peptostreptococcales</taxon>
        <taxon>Peptostreptococcaceae</taxon>
        <taxon>Asaccharospora</taxon>
    </lineage>
</organism>
<gene>
    <name evidence="2" type="ORF">SAMN04488530_13242</name>
</gene>
<protein>
    <recommendedName>
        <fullName evidence="4">CAAX protease self-immunity</fullName>
    </recommendedName>
</protein>
<dbReference type="STRING" id="1121321.SAMN04488530_13242"/>
<feature type="transmembrane region" description="Helical" evidence="1">
    <location>
        <begin position="73"/>
        <end position="91"/>
    </location>
</feature>
<evidence type="ECO:0000313" key="2">
    <source>
        <dbReference type="EMBL" id="SHH28651.1"/>
    </source>
</evidence>
<evidence type="ECO:0000256" key="1">
    <source>
        <dbReference type="SAM" id="Phobius"/>
    </source>
</evidence>
<reference evidence="3" key="1">
    <citation type="submission" date="2016-11" db="EMBL/GenBank/DDBJ databases">
        <authorList>
            <person name="Varghese N."/>
            <person name="Submissions S."/>
        </authorList>
    </citation>
    <scope>NUCLEOTIDE SEQUENCE [LARGE SCALE GENOMIC DNA]</scope>
    <source>
        <strain evidence="3">DSM 2635</strain>
    </source>
</reference>
<evidence type="ECO:0000313" key="3">
    <source>
        <dbReference type="Proteomes" id="UP000243255"/>
    </source>
</evidence>